<dbReference type="EMBL" id="JAJA02000001">
    <property type="protein sequence ID" value="KWS04064.1"/>
    <property type="molecule type" value="Genomic_DNA"/>
</dbReference>
<organism evidence="3 4">
    <name type="scientific">Lysobacter capsici AZ78</name>
    <dbReference type="NCBI Taxonomy" id="1444315"/>
    <lineage>
        <taxon>Bacteria</taxon>
        <taxon>Pseudomonadati</taxon>
        <taxon>Pseudomonadota</taxon>
        <taxon>Gammaproteobacteria</taxon>
        <taxon>Lysobacterales</taxon>
        <taxon>Lysobacteraceae</taxon>
        <taxon>Lysobacter</taxon>
    </lineage>
</organism>
<protein>
    <submittedName>
        <fullName evidence="3">Uncharacterized protein</fullName>
    </submittedName>
</protein>
<keyword evidence="2" id="KW-1133">Transmembrane helix</keyword>
<evidence type="ECO:0000256" key="1">
    <source>
        <dbReference type="SAM" id="MobiDB-lite"/>
    </source>
</evidence>
<proteinExistence type="predicted"/>
<keyword evidence="2" id="KW-0812">Transmembrane</keyword>
<evidence type="ECO:0000313" key="3">
    <source>
        <dbReference type="EMBL" id="KWS04064.1"/>
    </source>
</evidence>
<reference evidence="3 4" key="1">
    <citation type="journal article" date="2014" name="Genome Announc.">
        <title>Draft Genome Sequence of Lysobacter capsici AZ78, a Bacterium Antagonistic to Plant-Pathogenic Oomycetes.</title>
        <authorList>
            <person name="Puopolo G."/>
            <person name="Sonego P."/>
            <person name="Engelen K."/>
            <person name="Pertot I."/>
        </authorList>
    </citation>
    <scope>NUCLEOTIDE SEQUENCE [LARGE SCALE GENOMIC DNA]</scope>
    <source>
        <strain evidence="3 4">AZ78</strain>
    </source>
</reference>
<sequence length="154" mass="15966">MSAEATQTAAKQAAPKATTPDVAPVAAPATAPVAAPGTVHSAAPIGFRDEHASVADSAVGVLLVLVVLLGACLGGLLFAKRKGWLNRWLPAPSGAADDASRLRVEQVLRLSPRTVLYRVADERNRYLILESTASAQLGPAQPLDQATLPHDPHA</sequence>
<dbReference type="AlphaFoldDB" id="A0A108U7Q1"/>
<evidence type="ECO:0000256" key="2">
    <source>
        <dbReference type="SAM" id="Phobius"/>
    </source>
</evidence>
<dbReference type="RefSeq" id="WP_036101702.1">
    <property type="nucleotide sequence ID" value="NZ_JAJA02000001.1"/>
</dbReference>
<feature type="region of interest" description="Disordered" evidence="1">
    <location>
        <begin position="1"/>
        <end position="23"/>
    </location>
</feature>
<keyword evidence="2" id="KW-0472">Membrane</keyword>
<evidence type="ECO:0000313" key="4">
    <source>
        <dbReference type="Proteomes" id="UP000023435"/>
    </source>
</evidence>
<dbReference type="OrthoDB" id="9937675at2"/>
<comment type="caution">
    <text evidence="3">The sequence shown here is derived from an EMBL/GenBank/DDBJ whole genome shotgun (WGS) entry which is preliminary data.</text>
</comment>
<gene>
    <name evidence="3" type="ORF">AZ78_1613</name>
</gene>
<dbReference type="Proteomes" id="UP000023435">
    <property type="component" value="Unassembled WGS sequence"/>
</dbReference>
<accession>A0A108U7Q1</accession>
<keyword evidence="4" id="KW-1185">Reference proteome</keyword>
<name>A0A108U7Q1_9GAMM</name>
<feature type="transmembrane region" description="Helical" evidence="2">
    <location>
        <begin position="58"/>
        <end position="79"/>
    </location>
</feature>